<dbReference type="AlphaFoldDB" id="A0A6N9T1M1"/>
<name>A0A6N9T1M1_9HYPH</name>
<proteinExistence type="predicted"/>
<gene>
    <name evidence="1" type="ORF">GTK09_06545</name>
</gene>
<evidence type="ECO:0000313" key="2">
    <source>
        <dbReference type="Proteomes" id="UP000469011"/>
    </source>
</evidence>
<comment type="caution">
    <text evidence="1">The sequence shown here is derived from an EMBL/GenBank/DDBJ whole genome shotgun (WGS) entry which is preliminary data.</text>
</comment>
<dbReference type="EMBL" id="JAAAMG010000004">
    <property type="protein sequence ID" value="NDW04085.1"/>
    <property type="molecule type" value="Genomic_DNA"/>
</dbReference>
<accession>A0A6N9T1M1</accession>
<evidence type="ECO:0000313" key="1">
    <source>
        <dbReference type="EMBL" id="NDW04085.1"/>
    </source>
</evidence>
<protein>
    <submittedName>
        <fullName evidence="1">Uncharacterized protein</fullName>
    </submittedName>
</protein>
<organism evidence="1 2">
    <name type="scientific">Jiella pacifica</name>
    <dbReference type="NCBI Taxonomy" id="2696469"/>
    <lineage>
        <taxon>Bacteria</taxon>
        <taxon>Pseudomonadati</taxon>
        <taxon>Pseudomonadota</taxon>
        <taxon>Alphaproteobacteria</taxon>
        <taxon>Hyphomicrobiales</taxon>
        <taxon>Aurantimonadaceae</taxon>
        <taxon>Jiella</taxon>
    </lineage>
</organism>
<reference evidence="1 2" key="1">
    <citation type="submission" date="2020-01" db="EMBL/GenBank/DDBJ databases">
        <title>Jiella pacifica sp. nov.</title>
        <authorList>
            <person name="Xue Z."/>
            <person name="Zhu S."/>
            <person name="Chen J."/>
            <person name="Yang J."/>
        </authorList>
    </citation>
    <scope>NUCLEOTIDE SEQUENCE [LARGE SCALE GENOMIC DNA]</scope>
    <source>
        <strain evidence="1 2">40Bstr34</strain>
    </source>
</reference>
<sequence length="122" mass="13197">MKHRLTSDLGALRLAARDQLDAAYAALLPDPRIQAIRDAKAEEARRVLAGDDDAPLLVAEAASRGLTLDALATLVLDRQRSERGRRAHVETARQTLQAAIEAAGSPAEIESIVTKFQRTETS</sequence>
<dbReference type="Proteomes" id="UP000469011">
    <property type="component" value="Unassembled WGS sequence"/>
</dbReference>
<keyword evidence="2" id="KW-1185">Reference proteome</keyword>
<dbReference type="RefSeq" id="WP_163462111.1">
    <property type="nucleotide sequence ID" value="NZ_JAAAMG010000004.1"/>
</dbReference>